<feature type="domain" description="VWFC" evidence="3">
    <location>
        <begin position="130"/>
        <end position="189"/>
    </location>
</feature>
<dbReference type="EMBL" id="GG666512">
    <property type="protein sequence ID" value="EEN60457.1"/>
    <property type="molecule type" value="Genomic_DNA"/>
</dbReference>
<feature type="domain" description="IGFBP N-terminal" evidence="4">
    <location>
        <begin position="18"/>
        <end position="81"/>
    </location>
</feature>
<organism>
    <name type="scientific">Branchiostoma floridae</name>
    <name type="common">Florida lancelet</name>
    <name type="synonym">Amphioxus</name>
    <dbReference type="NCBI Taxonomy" id="7739"/>
    <lineage>
        <taxon>Eukaryota</taxon>
        <taxon>Metazoa</taxon>
        <taxon>Chordata</taxon>
        <taxon>Cephalochordata</taxon>
        <taxon>Leptocardii</taxon>
        <taxon>Amphioxiformes</taxon>
        <taxon>Branchiostomatidae</taxon>
        <taxon>Branchiostoma</taxon>
    </lineage>
</organism>
<dbReference type="InParanoid" id="C3YGY6"/>
<reference evidence="5" key="1">
    <citation type="journal article" date="2008" name="Nature">
        <title>The amphioxus genome and the evolution of the chordate karyotype.</title>
        <authorList>
            <consortium name="US DOE Joint Genome Institute (JGI-PGF)"/>
            <person name="Putnam N.H."/>
            <person name="Butts T."/>
            <person name="Ferrier D.E.K."/>
            <person name="Furlong R.F."/>
            <person name="Hellsten U."/>
            <person name="Kawashima T."/>
            <person name="Robinson-Rechavi M."/>
            <person name="Shoguchi E."/>
            <person name="Terry A."/>
            <person name="Yu J.-K."/>
            <person name="Benito-Gutierrez E.L."/>
            <person name="Dubchak I."/>
            <person name="Garcia-Fernandez J."/>
            <person name="Gibson-Brown J.J."/>
            <person name="Grigoriev I.V."/>
            <person name="Horton A.C."/>
            <person name="de Jong P.J."/>
            <person name="Jurka J."/>
            <person name="Kapitonov V.V."/>
            <person name="Kohara Y."/>
            <person name="Kuroki Y."/>
            <person name="Lindquist E."/>
            <person name="Lucas S."/>
            <person name="Osoegawa K."/>
            <person name="Pennacchio L.A."/>
            <person name="Salamov A.A."/>
            <person name="Satou Y."/>
            <person name="Sauka-Spengler T."/>
            <person name="Schmutz J."/>
            <person name="Shin-I T."/>
            <person name="Toyoda A."/>
            <person name="Bronner-Fraser M."/>
            <person name="Fujiyama A."/>
            <person name="Holland L.Z."/>
            <person name="Holland P.W.H."/>
            <person name="Satoh N."/>
            <person name="Rokhsar D.S."/>
        </authorList>
    </citation>
    <scope>NUCLEOTIDE SEQUENCE [LARGE SCALE GENOMIC DNA]</scope>
    <source>
        <strain evidence="5">S238N-H82</strain>
        <tissue evidence="5">Testes</tissue>
    </source>
</reference>
<dbReference type="InterPro" id="IPR001007">
    <property type="entry name" value="VWF_dom"/>
</dbReference>
<evidence type="ECO:0000256" key="2">
    <source>
        <dbReference type="SAM" id="SignalP"/>
    </source>
</evidence>
<feature type="chain" id="PRO_5002933594" description="IGFBP N-terminal domain-containing protein" evidence="2">
    <location>
        <begin position="18"/>
        <end position="200"/>
    </location>
</feature>
<dbReference type="PROSITE" id="PS51323">
    <property type="entry name" value="IGFBP_N_2"/>
    <property type="match status" value="1"/>
</dbReference>
<dbReference type="SMART" id="SM00121">
    <property type="entry name" value="IB"/>
    <property type="match status" value="1"/>
</dbReference>
<sequence>MAPRALLLLLAVGYASPLDLYCPCFMEADYTCPAPPTDCELISDACGCCDVCARQEGESCGYWLTGCASGLTCGPSVCLRPDVYSLRTDRCACGLTCVPFVRTAKRHENGVQQVPIVDLVPYCDHVTEVEGCQYDGVTIPVGTECKVDDCTWCYCPVAGQNPGCVTQDCPAPPCPNPVSVPGQCCPVCHPPTLENLSINQ</sequence>
<dbReference type="PROSITE" id="PS50184">
    <property type="entry name" value="VWFC_2"/>
    <property type="match status" value="1"/>
</dbReference>
<dbReference type="Pfam" id="PF00219">
    <property type="entry name" value="IGFBP"/>
    <property type="match status" value="1"/>
</dbReference>
<dbReference type="InterPro" id="IPR000867">
    <property type="entry name" value="IGFBP-like"/>
</dbReference>
<evidence type="ECO:0000259" key="4">
    <source>
        <dbReference type="PROSITE" id="PS51323"/>
    </source>
</evidence>
<dbReference type="PROSITE" id="PS01208">
    <property type="entry name" value="VWFC_1"/>
    <property type="match status" value="1"/>
</dbReference>
<dbReference type="GO" id="GO:0005576">
    <property type="term" value="C:extracellular region"/>
    <property type="evidence" value="ECO:0007669"/>
    <property type="project" value="InterPro"/>
</dbReference>
<keyword evidence="1" id="KW-1015">Disulfide bond</keyword>
<proteinExistence type="predicted"/>
<feature type="signal peptide" evidence="2">
    <location>
        <begin position="1"/>
        <end position="17"/>
    </location>
</feature>
<gene>
    <name evidence="5" type="ORF">BRAFLDRAFT_122286</name>
</gene>
<dbReference type="InterPro" id="IPR009030">
    <property type="entry name" value="Growth_fac_rcpt_cys_sf"/>
</dbReference>
<evidence type="ECO:0000313" key="5">
    <source>
        <dbReference type="EMBL" id="EEN60457.1"/>
    </source>
</evidence>
<dbReference type="SUPFAM" id="SSF57603">
    <property type="entry name" value="FnI-like domain"/>
    <property type="match status" value="1"/>
</dbReference>
<keyword evidence="2" id="KW-0732">Signal</keyword>
<evidence type="ECO:0000256" key="1">
    <source>
        <dbReference type="ARBA" id="ARBA00023157"/>
    </source>
</evidence>
<evidence type="ECO:0008006" key="6">
    <source>
        <dbReference type="Google" id="ProtNLM"/>
    </source>
</evidence>
<protein>
    <recommendedName>
        <fullName evidence="6">IGFBP N-terminal domain-containing protein</fullName>
    </recommendedName>
</protein>
<evidence type="ECO:0000259" key="3">
    <source>
        <dbReference type="PROSITE" id="PS50184"/>
    </source>
</evidence>
<dbReference type="Pfam" id="PF23334">
    <property type="entry name" value="VWC2L_2nd"/>
    <property type="match status" value="1"/>
</dbReference>
<dbReference type="AlphaFoldDB" id="C3YGY6"/>
<dbReference type="Gene3D" id="6.20.200.20">
    <property type="match status" value="1"/>
</dbReference>
<accession>C3YGY6</accession>
<dbReference type="SUPFAM" id="SSF57184">
    <property type="entry name" value="Growth factor receptor domain"/>
    <property type="match status" value="1"/>
</dbReference>
<name>C3YGY6_BRAFL</name>
<dbReference type="Gene3D" id="4.10.40.20">
    <property type="match status" value="1"/>
</dbReference>